<accession>A0ABP7C5E8</accession>
<comment type="caution">
    <text evidence="1">The sequence shown here is derived from an EMBL/GenBank/DDBJ whole genome shotgun (WGS) entry which is preliminary data.</text>
</comment>
<dbReference type="InterPro" id="IPR007554">
    <property type="entry name" value="Glycerophosphate_synth"/>
</dbReference>
<gene>
    <name evidence="1" type="ORF">GCM10022224_046780</name>
</gene>
<dbReference type="Gene3D" id="3.40.50.12580">
    <property type="match status" value="1"/>
</dbReference>
<keyword evidence="2" id="KW-1185">Reference proteome</keyword>
<name>A0ABP7C5E8_9ACTN</name>
<dbReference type="Proteomes" id="UP001500902">
    <property type="component" value="Unassembled WGS sequence"/>
</dbReference>
<reference evidence="2" key="1">
    <citation type="journal article" date="2019" name="Int. J. Syst. Evol. Microbiol.">
        <title>The Global Catalogue of Microorganisms (GCM) 10K type strain sequencing project: providing services to taxonomists for standard genome sequencing and annotation.</title>
        <authorList>
            <consortium name="The Broad Institute Genomics Platform"/>
            <consortium name="The Broad Institute Genome Sequencing Center for Infectious Disease"/>
            <person name="Wu L."/>
            <person name="Ma J."/>
        </authorList>
    </citation>
    <scope>NUCLEOTIDE SEQUENCE [LARGE SCALE GENOMIC DNA]</scope>
    <source>
        <strain evidence="2">JCM 16904</strain>
    </source>
</reference>
<evidence type="ECO:0000313" key="2">
    <source>
        <dbReference type="Proteomes" id="UP001500902"/>
    </source>
</evidence>
<proteinExistence type="predicted"/>
<dbReference type="Pfam" id="PF04464">
    <property type="entry name" value="Glyphos_transf"/>
    <property type="match status" value="1"/>
</dbReference>
<organism evidence="1 2">
    <name type="scientific">Nonomuraea antimicrobica</name>
    <dbReference type="NCBI Taxonomy" id="561173"/>
    <lineage>
        <taxon>Bacteria</taxon>
        <taxon>Bacillati</taxon>
        <taxon>Actinomycetota</taxon>
        <taxon>Actinomycetes</taxon>
        <taxon>Streptosporangiales</taxon>
        <taxon>Streptosporangiaceae</taxon>
        <taxon>Nonomuraea</taxon>
    </lineage>
</organism>
<evidence type="ECO:0008006" key="3">
    <source>
        <dbReference type="Google" id="ProtNLM"/>
    </source>
</evidence>
<sequence>MSGEGWLQVPIGPQARRWQTISPARNVLAVARTVTTAGRLLDLLPLFQADRRVQFLFTVGSGSAFDDGVTDFLREVQARTVSWEQAVDTPFDLAVSASANGDLHRLKAPLLLVPHGAGHNRLLGSADGRRAGVSGLARRQLVREGRVIPAAIALSHQEQLARLARECPEAVPRAVVTGDPVFDRIVANAGRRDHYRRALGVARHRKLVLLSSTWGEHSLLGANSDLVARLVAELPFDEYQVLLVAHPNVWYGHGGLQVRLWLGDAREAGLMLMPPRRGWQAALLAADVIVGDHGSVTFYGAALGRPVLLASSGREAEELDPGSPTAALCRVLPRLDPRRGLRRQLETVIADPRTHEEVTSRTLAMPGRAESLLRGLAYRLMDLPERGHSPVSAPLAEPWAERDEVLAFSVETEVQGSSVSLRRFPFAPGPDRDDQDDRVREVHLVVDARVLDRRLLENAAIIVRDDTEPRWAEETLRRYPGCHLAAEIVDTGLVHLTRRDGQRLEVSAPDRPPDAWCLPSAVYGWLTSGHEPRDITIHLGGQHLRINITPPRPF</sequence>
<dbReference type="SUPFAM" id="SSF53756">
    <property type="entry name" value="UDP-Glycosyltransferase/glycogen phosphorylase"/>
    <property type="match status" value="1"/>
</dbReference>
<dbReference type="InterPro" id="IPR043148">
    <property type="entry name" value="TagF_C"/>
</dbReference>
<protein>
    <recommendedName>
        <fullName evidence="3">CDP-Glycerol:Poly(Glycerophosphate) glycerophosphotransferase</fullName>
    </recommendedName>
</protein>
<dbReference type="EMBL" id="BAAAZP010000089">
    <property type="protein sequence ID" value="GAA3677258.1"/>
    <property type="molecule type" value="Genomic_DNA"/>
</dbReference>
<evidence type="ECO:0000313" key="1">
    <source>
        <dbReference type="EMBL" id="GAA3677258.1"/>
    </source>
</evidence>